<sequence length="218" mass="24126">MNRSDFNSASPLVAIVARQHSMRQELQGLIEGLGRFRVAGAVANSAELSVRLPFWRPDIVLWDYDSNDRAALLSALILQNIALVVLCEPEHPWQELLDAPLHGRVFVLRNASETKIAVALEAALAAFTAWDSDLEQPTKNLPTTSPLEEDDAQNTLTNREREVLQLMAYGLPNKQIASRLGISLSTVKFHVASILEKLHVESRTEAVTEGIRRGLVSL</sequence>
<dbReference type="PANTHER" id="PTHR44688">
    <property type="entry name" value="DNA-BINDING TRANSCRIPTIONAL ACTIVATOR DEVR_DOSR"/>
    <property type="match status" value="1"/>
</dbReference>
<name>S0ETQ8_CHTCT</name>
<dbReference type="SUPFAM" id="SSF46894">
    <property type="entry name" value="C-terminal effector domain of the bipartite response regulators"/>
    <property type="match status" value="1"/>
</dbReference>
<dbReference type="eggNOG" id="COG2197">
    <property type="taxonomic scope" value="Bacteria"/>
</dbReference>
<keyword evidence="2" id="KW-0238">DNA-binding</keyword>
<accession>S0ETQ8</accession>
<dbReference type="PROSITE" id="PS00622">
    <property type="entry name" value="HTH_LUXR_1"/>
    <property type="match status" value="1"/>
</dbReference>
<feature type="domain" description="HTH luxR-type" evidence="4">
    <location>
        <begin position="149"/>
        <end position="214"/>
    </location>
</feature>
<evidence type="ECO:0000259" key="4">
    <source>
        <dbReference type="PROSITE" id="PS50043"/>
    </source>
</evidence>
<evidence type="ECO:0000256" key="2">
    <source>
        <dbReference type="ARBA" id="ARBA00023125"/>
    </source>
</evidence>
<dbReference type="Pfam" id="PF00196">
    <property type="entry name" value="GerE"/>
    <property type="match status" value="1"/>
</dbReference>
<dbReference type="STRING" id="454171.CP488_00105"/>
<dbReference type="PANTHER" id="PTHR44688:SF25">
    <property type="entry name" value="HTH LUXR-TYPE DOMAIN-CONTAINING PROTEIN"/>
    <property type="match status" value="1"/>
</dbReference>
<reference evidence="6" key="1">
    <citation type="submission" date="2013-03" db="EMBL/GenBank/DDBJ databases">
        <title>Genome sequence of Chthonomonas calidirosea, the first sequenced genome from the Armatimonadetes phylum (formally candidate division OP10).</title>
        <authorList>
            <person name="Lee K.C.Y."/>
            <person name="Morgan X.C."/>
            <person name="Dunfield P.F."/>
            <person name="Tamas I."/>
            <person name="Houghton K.M."/>
            <person name="Vyssotski M."/>
            <person name="Ryan J.L.J."/>
            <person name="Lagutin K."/>
            <person name="McDonald I.R."/>
            <person name="Stott M.B."/>
        </authorList>
    </citation>
    <scope>NUCLEOTIDE SEQUENCE [LARGE SCALE GENOMIC DNA]</scope>
    <source>
        <strain evidence="6">DSM 23976 / ICMP 18418 / T49</strain>
    </source>
</reference>
<proteinExistence type="predicted"/>
<keyword evidence="3" id="KW-0804">Transcription</keyword>
<keyword evidence="1" id="KW-0805">Transcription regulation</keyword>
<dbReference type="PROSITE" id="PS50043">
    <property type="entry name" value="HTH_LUXR_2"/>
    <property type="match status" value="1"/>
</dbReference>
<dbReference type="GO" id="GO:0003677">
    <property type="term" value="F:DNA binding"/>
    <property type="evidence" value="ECO:0007669"/>
    <property type="project" value="UniProtKB-KW"/>
</dbReference>
<dbReference type="SMART" id="SM00421">
    <property type="entry name" value="HTH_LUXR"/>
    <property type="match status" value="1"/>
</dbReference>
<dbReference type="KEGG" id="ccz:CCALI_01051"/>
<dbReference type="Gene3D" id="3.40.50.2300">
    <property type="match status" value="1"/>
</dbReference>
<dbReference type="PRINTS" id="PR00038">
    <property type="entry name" value="HTHLUXR"/>
</dbReference>
<dbReference type="InterPro" id="IPR000792">
    <property type="entry name" value="Tscrpt_reg_LuxR_C"/>
</dbReference>
<organism evidence="5 6">
    <name type="scientific">Chthonomonas calidirosea (strain DSM 23976 / ICMP 18418 / T49)</name>
    <dbReference type="NCBI Taxonomy" id="1303518"/>
    <lineage>
        <taxon>Bacteria</taxon>
        <taxon>Bacillati</taxon>
        <taxon>Armatimonadota</taxon>
        <taxon>Chthonomonadia</taxon>
        <taxon>Chthonomonadales</taxon>
        <taxon>Chthonomonadaceae</taxon>
        <taxon>Chthonomonas</taxon>
    </lineage>
</organism>
<dbReference type="HOGENOM" id="CLU_000445_90_10_0"/>
<dbReference type="InParanoid" id="S0ETQ8"/>
<gene>
    <name evidence="5" type="ORF">CCALI_01051</name>
</gene>
<dbReference type="RefSeq" id="WP_016482422.1">
    <property type="nucleotide sequence ID" value="NC_021487.1"/>
</dbReference>
<evidence type="ECO:0000256" key="3">
    <source>
        <dbReference type="ARBA" id="ARBA00023163"/>
    </source>
</evidence>
<dbReference type="PATRIC" id="fig|1303518.3.peg.1067"/>
<dbReference type="AlphaFoldDB" id="S0ETQ8"/>
<dbReference type="GO" id="GO:0006355">
    <property type="term" value="P:regulation of DNA-templated transcription"/>
    <property type="evidence" value="ECO:0007669"/>
    <property type="project" value="InterPro"/>
</dbReference>
<keyword evidence="6" id="KW-1185">Reference proteome</keyword>
<dbReference type="CDD" id="cd06170">
    <property type="entry name" value="LuxR_C_like"/>
    <property type="match status" value="1"/>
</dbReference>
<evidence type="ECO:0000256" key="1">
    <source>
        <dbReference type="ARBA" id="ARBA00023015"/>
    </source>
</evidence>
<dbReference type="InterPro" id="IPR016032">
    <property type="entry name" value="Sig_transdc_resp-reg_C-effctor"/>
</dbReference>
<evidence type="ECO:0000313" key="5">
    <source>
        <dbReference type="EMBL" id="CCW34873.1"/>
    </source>
</evidence>
<protein>
    <submittedName>
        <fullName evidence="5">Two component transcriptional regulator, LuxR family</fullName>
    </submittedName>
</protein>
<dbReference type="EMBL" id="HF951689">
    <property type="protein sequence ID" value="CCW34873.1"/>
    <property type="molecule type" value="Genomic_DNA"/>
</dbReference>
<dbReference type="Proteomes" id="UP000014227">
    <property type="component" value="Chromosome I"/>
</dbReference>
<evidence type="ECO:0000313" key="6">
    <source>
        <dbReference type="Proteomes" id="UP000014227"/>
    </source>
</evidence>